<keyword evidence="14" id="KW-0418">Kinase</keyword>
<dbReference type="PROSITE" id="PS50011">
    <property type="entry name" value="PROTEIN_KINASE_DOM"/>
    <property type="match status" value="1"/>
</dbReference>
<comment type="catalytic activity">
    <reaction evidence="21">
        <text>L-seryl-[protein] + ATP = O-phospho-L-seryl-[protein] + ADP + H(+)</text>
        <dbReference type="Rhea" id="RHEA:17989"/>
        <dbReference type="Rhea" id="RHEA-COMP:9863"/>
        <dbReference type="Rhea" id="RHEA-COMP:11604"/>
        <dbReference type="ChEBI" id="CHEBI:15378"/>
        <dbReference type="ChEBI" id="CHEBI:29999"/>
        <dbReference type="ChEBI" id="CHEBI:30616"/>
        <dbReference type="ChEBI" id="CHEBI:83421"/>
        <dbReference type="ChEBI" id="CHEBI:456216"/>
        <dbReference type="EC" id="2.7.11.1"/>
    </reaction>
</comment>
<dbReference type="KEGG" id="aprc:113870110"/>
<evidence type="ECO:0000256" key="24">
    <source>
        <dbReference type="SAM" id="Phobius"/>
    </source>
</evidence>
<dbReference type="GO" id="GO:0005524">
    <property type="term" value="F:ATP binding"/>
    <property type="evidence" value="ECO:0007669"/>
    <property type="project" value="UniProtKB-UniRule"/>
</dbReference>
<dbReference type="PANTHER" id="PTHR27008">
    <property type="entry name" value="OS04G0122200 PROTEIN"/>
    <property type="match status" value="1"/>
</dbReference>
<feature type="region of interest" description="Disordered" evidence="23">
    <location>
        <begin position="1034"/>
        <end position="1071"/>
    </location>
</feature>
<dbReference type="SUPFAM" id="SSF52058">
    <property type="entry name" value="L domain-like"/>
    <property type="match status" value="2"/>
</dbReference>
<evidence type="ECO:0000256" key="8">
    <source>
        <dbReference type="ARBA" id="ARBA00022614"/>
    </source>
</evidence>
<dbReference type="InterPro" id="IPR011009">
    <property type="entry name" value="Kinase-like_dom_sf"/>
</dbReference>
<dbReference type="InterPro" id="IPR001611">
    <property type="entry name" value="Leu-rich_rpt"/>
</dbReference>
<evidence type="ECO:0000256" key="20">
    <source>
        <dbReference type="ARBA" id="ARBA00047899"/>
    </source>
</evidence>
<dbReference type="FunFam" id="3.30.200.20:FF:000432">
    <property type="entry name" value="LRR receptor-like serine/threonine-protein kinase EFR"/>
    <property type="match status" value="1"/>
</dbReference>
<evidence type="ECO:0000256" key="14">
    <source>
        <dbReference type="ARBA" id="ARBA00022777"/>
    </source>
</evidence>
<dbReference type="PANTHER" id="PTHR27008:SF592">
    <property type="entry name" value="LEUCINE-RICH REPEAT RECEPTOR-LIKE PROTEIN KINASE FAMILY PROTEIN-RELATED"/>
    <property type="match status" value="1"/>
</dbReference>
<feature type="chain" id="PRO_5034146286" description="non-specific serine/threonine protein kinase" evidence="25">
    <location>
        <begin position="27"/>
        <end position="1071"/>
    </location>
</feature>
<evidence type="ECO:0000256" key="12">
    <source>
        <dbReference type="ARBA" id="ARBA00022737"/>
    </source>
</evidence>
<dbReference type="PRINTS" id="PR00019">
    <property type="entry name" value="LEURICHRPT"/>
</dbReference>
<dbReference type="Gene3D" id="1.10.510.10">
    <property type="entry name" value="Transferase(Phosphotransferase) domain 1"/>
    <property type="match status" value="1"/>
</dbReference>
<evidence type="ECO:0000256" key="15">
    <source>
        <dbReference type="ARBA" id="ARBA00022840"/>
    </source>
</evidence>
<comment type="catalytic activity">
    <reaction evidence="20">
        <text>L-threonyl-[protein] + ATP = O-phospho-L-threonyl-[protein] + ADP + H(+)</text>
        <dbReference type="Rhea" id="RHEA:46608"/>
        <dbReference type="Rhea" id="RHEA-COMP:11060"/>
        <dbReference type="Rhea" id="RHEA-COMP:11605"/>
        <dbReference type="ChEBI" id="CHEBI:15378"/>
        <dbReference type="ChEBI" id="CHEBI:30013"/>
        <dbReference type="ChEBI" id="CHEBI:30616"/>
        <dbReference type="ChEBI" id="CHEBI:61977"/>
        <dbReference type="ChEBI" id="CHEBI:456216"/>
        <dbReference type="EC" id="2.7.11.1"/>
    </reaction>
</comment>
<feature type="transmembrane region" description="Helical" evidence="24">
    <location>
        <begin position="659"/>
        <end position="681"/>
    </location>
</feature>
<dbReference type="RefSeq" id="XP_027362510.1">
    <property type="nucleotide sequence ID" value="XM_027506709.1"/>
</dbReference>
<keyword evidence="5" id="KW-1003">Cell membrane</keyword>
<dbReference type="GO" id="GO:0004674">
    <property type="term" value="F:protein serine/threonine kinase activity"/>
    <property type="evidence" value="ECO:0007669"/>
    <property type="project" value="UniProtKB-KW"/>
</dbReference>
<evidence type="ECO:0000256" key="22">
    <source>
        <dbReference type="PROSITE-ProRule" id="PRU10141"/>
    </source>
</evidence>
<evidence type="ECO:0000313" key="27">
    <source>
        <dbReference type="Proteomes" id="UP000694853"/>
    </source>
</evidence>
<evidence type="ECO:0000256" key="16">
    <source>
        <dbReference type="ARBA" id="ARBA00022989"/>
    </source>
</evidence>
<feature type="signal peptide" evidence="25">
    <location>
        <begin position="1"/>
        <end position="26"/>
    </location>
</feature>
<dbReference type="SMART" id="SM00220">
    <property type="entry name" value="S_TKc"/>
    <property type="match status" value="1"/>
</dbReference>
<evidence type="ECO:0000256" key="1">
    <source>
        <dbReference type="ARBA" id="ARBA00004162"/>
    </source>
</evidence>
<dbReference type="Pfam" id="PF00560">
    <property type="entry name" value="LRR_1"/>
    <property type="match status" value="5"/>
</dbReference>
<organism evidence="27 28">
    <name type="scientific">Abrus precatorius</name>
    <name type="common">Indian licorice</name>
    <name type="synonym">Glycine abrus</name>
    <dbReference type="NCBI Taxonomy" id="3816"/>
    <lineage>
        <taxon>Eukaryota</taxon>
        <taxon>Viridiplantae</taxon>
        <taxon>Streptophyta</taxon>
        <taxon>Embryophyta</taxon>
        <taxon>Tracheophyta</taxon>
        <taxon>Spermatophyta</taxon>
        <taxon>Magnoliopsida</taxon>
        <taxon>eudicotyledons</taxon>
        <taxon>Gunneridae</taxon>
        <taxon>Pentapetalae</taxon>
        <taxon>rosids</taxon>
        <taxon>fabids</taxon>
        <taxon>Fabales</taxon>
        <taxon>Fabaceae</taxon>
        <taxon>Papilionoideae</taxon>
        <taxon>50 kb inversion clade</taxon>
        <taxon>NPAAA clade</taxon>
        <taxon>indigoferoid/millettioid clade</taxon>
        <taxon>Abreae</taxon>
        <taxon>Abrus</taxon>
    </lineage>
</organism>
<comment type="similarity">
    <text evidence="3">Belongs to the protein kinase superfamily. Ser/Thr protein kinase family.</text>
</comment>
<dbReference type="InterPro" id="IPR003591">
    <property type="entry name" value="Leu-rich_rpt_typical-subtyp"/>
</dbReference>
<accession>A0A8B8M1V7</accession>
<keyword evidence="6" id="KW-0723">Serine/threonine-protein kinase</keyword>
<keyword evidence="11 25" id="KW-0732">Signal</keyword>
<dbReference type="Pfam" id="PF08263">
    <property type="entry name" value="LRRNT_2"/>
    <property type="match status" value="1"/>
</dbReference>
<sequence length="1071" mass="118308">MKLFTLMLPPFWSLCLTLLLLTSINSLLFDQRTHASASGNETDHFTLLKFKESISNDPRGILDSWNSSIHFCMWHGITCSPMQQRVTQMNLGGYHLYGVISPLVGNLSFLEYLDLRNNSFYGKIPPQLGRLVQLQQLYLNNNSLVGEIPANLTSCFNLIGLHLSGNNLTGKIPNDIGSLRKLQQIFISSSNLTGQVPPSIGNLSSLTDLNVGSNSLEGNIPQEMCRLKNLKTIAVGINNLSGNLPSCLYNMSSLTLISVDMNRINGSLSPTMFHTLPNLQTLFIGGNQMSGPIPTSITNATTLQAFDITRNHFVGQVPSLGKLKDLQLLGLAQNNLGGNSTKDLDFLKSLTNCSKLYVIDISTNNFGGYLPDSLGNMSSQFNYLYAGDNYISGKFPVTLGNLINLILLTMENNRLEGTIPATFGNFQKIQVLELIGNKLSGKVPAFIGNFSQLFHLGLGHNMFEGNIPPSIGNCQKLQYLDLSQNNLRGTIPSEVFSLSSLTNLLDLSQNSLSGSIPEEVGMVNNINTLNFSENHLSGEIPETFGECLSMEYLYLQGNSFDGIIPTSLASLKGLQRLDLSRNNLSGSIPKSLQNISVLEYLNVSFNMLDGEVPTEGVFQNASEFAVNGNNKLCGGISKLHLPPCPVNDKKPTKHHSFRVIAVIVSVVGFLFLLSFILTIYWMKKRNKKAPSDFPTIDHLAKISYRSLHLGTDGFSTRNLIGSGGFGSVYKGTFGSEDRIVAIKVLNLHKKGAYKSFIVECNALKNIRHRNLVKILTCCSSTDYEGQEFKALVFEYMKNGNLEQWLHPRTGNAEKAKILYLFQRINIIIDVASALHYLHHECEPPIVHCDLKPSNVLLDDNLVAHVSDFGLARLLSTNIGSSKQTSTIGIKGTIGYAPPEYGFGSEMSTQGDVYSFGILMLEMLTGRSPTDETFKDGQNLHNFVEVAFPDNLLQILDPSLVPLETEDATEEDVEKCLVSLFQIGLACSMESPKNRMSMMNAIRQLNIIRKAFHTEEQYRGVESCEEFKMKSVVNSSVERDEKGDKSMAEMDTRNKSEHFSTTDSEEEIITIE</sequence>
<dbReference type="Pfam" id="PF13855">
    <property type="entry name" value="LRR_8"/>
    <property type="match status" value="1"/>
</dbReference>
<reference evidence="27" key="1">
    <citation type="journal article" date="2019" name="Toxins">
        <title>Detection of Abrin-Like and Prepropulchellin-Like Toxin Genes and Transcripts Using Whole Genome Sequencing and Full-Length Transcript Sequencing of Abrus precatorius.</title>
        <authorList>
            <person name="Hovde B.T."/>
            <person name="Daligault H.E."/>
            <person name="Hanschen E.R."/>
            <person name="Kunde Y.A."/>
            <person name="Johnson M.B."/>
            <person name="Starkenburg S.R."/>
            <person name="Johnson S.L."/>
        </authorList>
    </citation>
    <scope>NUCLEOTIDE SEQUENCE [LARGE SCALE GENOMIC DNA]</scope>
</reference>
<evidence type="ECO:0000256" key="23">
    <source>
        <dbReference type="SAM" id="MobiDB-lite"/>
    </source>
</evidence>
<comment type="subcellular location">
    <subcellularLocation>
        <location evidence="1">Cell membrane</location>
        <topology evidence="1">Single-pass membrane protein</topology>
    </subcellularLocation>
    <subcellularLocation>
        <location evidence="2">Membrane</location>
        <topology evidence="2">Single-pass type I membrane protein</topology>
    </subcellularLocation>
</comment>
<keyword evidence="12" id="KW-0677">Repeat</keyword>
<dbReference type="InterPro" id="IPR051809">
    <property type="entry name" value="Plant_receptor-like_S/T_kinase"/>
</dbReference>
<keyword evidence="10 24" id="KW-0812">Transmembrane</keyword>
<evidence type="ECO:0000256" key="5">
    <source>
        <dbReference type="ARBA" id="ARBA00022475"/>
    </source>
</evidence>
<dbReference type="EC" id="2.7.11.1" evidence="4"/>
<evidence type="ECO:0000256" key="17">
    <source>
        <dbReference type="ARBA" id="ARBA00023136"/>
    </source>
</evidence>
<dbReference type="Proteomes" id="UP000694853">
    <property type="component" value="Unplaced"/>
</dbReference>
<feature type="compositionally biased region" description="Acidic residues" evidence="23">
    <location>
        <begin position="1062"/>
        <end position="1071"/>
    </location>
</feature>
<evidence type="ECO:0000256" key="6">
    <source>
        <dbReference type="ARBA" id="ARBA00022527"/>
    </source>
</evidence>
<evidence type="ECO:0000256" key="21">
    <source>
        <dbReference type="ARBA" id="ARBA00048679"/>
    </source>
</evidence>
<keyword evidence="27" id="KW-1185">Reference proteome</keyword>
<evidence type="ECO:0000256" key="25">
    <source>
        <dbReference type="SAM" id="SignalP"/>
    </source>
</evidence>
<feature type="binding site" evidence="22">
    <location>
        <position position="743"/>
    </location>
    <ligand>
        <name>ATP</name>
        <dbReference type="ChEBI" id="CHEBI:30616"/>
    </ligand>
</feature>
<evidence type="ECO:0000313" key="28">
    <source>
        <dbReference type="RefSeq" id="XP_027362510.1"/>
    </source>
</evidence>
<keyword evidence="13 22" id="KW-0547">Nucleotide-binding</keyword>
<dbReference type="PROSITE" id="PS00108">
    <property type="entry name" value="PROTEIN_KINASE_ST"/>
    <property type="match status" value="1"/>
</dbReference>
<dbReference type="InterPro" id="IPR013210">
    <property type="entry name" value="LRR_N_plant-typ"/>
</dbReference>
<dbReference type="Pfam" id="PF00069">
    <property type="entry name" value="Pkinase"/>
    <property type="match status" value="1"/>
</dbReference>
<dbReference type="FunFam" id="3.80.10.10:FF:000565">
    <property type="entry name" value="Leucine-rich repeat receptor-like kinase protein FLORAL ORGAN NUMBER1"/>
    <property type="match status" value="1"/>
</dbReference>
<evidence type="ECO:0000256" key="9">
    <source>
        <dbReference type="ARBA" id="ARBA00022679"/>
    </source>
</evidence>
<name>A0A8B8M1V7_ABRPR</name>
<keyword evidence="8" id="KW-0433">Leucine-rich repeat</keyword>
<evidence type="ECO:0000256" key="2">
    <source>
        <dbReference type="ARBA" id="ARBA00004479"/>
    </source>
</evidence>
<dbReference type="AlphaFoldDB" id="A0A8B8M1V7"/>
<dbReference type="CDD" id="cd14066">
    <property type="entry name" value="STKc_IRAK"/>
    <property type="match status" value="1"/>
</dbReference>
<keyword evidence="9" id="KW-0808">Transferase</keyword>
<feature type="compositionally biased region" description="Basic and acidic residues" evidence="23">
    <location>
        <begin position="1036"/>
        <end position="1059"/>
    </location>
</feature>
<dbReference type="FunFam" id="1.10.510.10:FF:000358">
    <property type="entry name" value="Putative leucine-rich repeat receptor-like serine/threonine-protein kinase"/>
    <property type="match status" value="1"/>
</dbReference>
<evidence type="ECO:0000256" key="18">
    <source>
        <dbReference type="ARBA" id="ARBA00023170"/>
    </source>
</evidence>
<dbReference type="GeneID" id="113870110"/>
<reference evidence="28" key="2">
    <citation type="submission" date="2025-08" db="UniProtKB">
        <authorList>
            <consortium name="RefSeq"/>
        </authorList>
    </citation>
    <scope>IDENTIFICATION</scope>
    <source>
        <tissue evidence="28">Young leaves</tissue>
    </source>
</reference>
<dbReference type="OrthoDB" id="676979at2759"/>
<evidence type="ECO:0000256" key="19">
    <source>
        <dbReference type="ARBA" id="ARBA00023180"/>
    </source>
</evidence>
<keyword evidence="15 22" id="KW-0067">ATP-binding</keyword>
<keyword evidence="7" id="KW-0597">Phosphoprotein</keyword>
<evidence type="ECO:0000256" key="3">
    <source>
        <dbReference type="ARBA" id="ARBA00008684"/>
    </source>
</evidence>
<dbReference type="PROSITE" id="PS51450">
    <property type="entry name" value="LRR"/>
    <property type="match status" value="1"/>
</dbReference>
<dbReference type="FunFam" id="3.80.10.10:FF:000288">
    <property type="entry name" value="LRR receptor-like serine/threonine-protein kinase EFR"/>
    <property type="match status" value="1"/>
</dbReference>
<dbReference type="PROSITE" id="PS00107">
    <property type="entry name" value="PROTEIN_KINASE_ATP"/>
    <property type="match status" value="1"/>
</dbReference>
<dbReference type="InterPro" id="IPR032675">
    <property type="entry name" value="LRR_dom_sf"/>
</dbReference>
<protein>
    <recommendedName>
        <fullName evidence="4">non-specific serine/threonine protein kinase</fullName>
        <ecNumber evidence="4">2.7.11.1</ecNumber>
    </recommendedName>
</protein>
<feature type="domain" description="Protein kinase" evidence="26">
    <location>
        <begin position="714"/>
        <end position="1006"/>
    </location>
</feature>
<dbReference type="SMART" id="SM00369">
    <property type="entry name" value="LRR_TYP"/>
    <property type="match status" value="8"/>
</dbReference>
<dbReference type="SUPFAM" id="SSF56112">
    <property type="entry name" value="Protein kinase-like (PK-like)"/>
    <property type="match status" value="1"/>
</dbReference>
<keyword evidence="18" id="KW-0675">Receptor</keyword>
<dbReference type="GO" id="GO:0005886">
    <property type="term" value="C:plasma membrane"/>
    <property type="evidence" value="ECO:0007669"/>
    <property type="project" value="UniProtKB-SubCell"/>
</dbReference>
<evidence type="ECO:0000256" key="4">
    <source>
        <dbReference type="ARBA" id="ARBA00012513"/>
    </source>
</evidence>
<dbReference type="Gene3D" id="3.30.200.20">
    <property type="entry name" value="Phosphorylase Kinase, domain 1"/>
    <property type="match status" value="1"/>
</dbReference>
<gene>
    <name evidence="28" type="primary">LOC113870110</name>
</gene>
<dbReference type="InterPro" id="IPR000719">
    <property type="entry name" value="Prot_kinase_dom"/>
</dbReference>
<keyword evidence="19" id="KW-0325">Glycoprotein</keyword>
<evidence type="ECO:0000256" key="7">
    <source>
        <dbReference type="ARBA" id="ARBA00022553"/>
    </source>
</evidence>
<proteinExistence type="inferred from homology"/>
<evidence type="ECO:0000259" key="26">
    <source>
        <dbReference type="PROSITE" id="PS50011"/>
    </source>
</evidence>
<evidence type="ECO:0000256" key="13">
    <source>
        <dbReference type="ARBA" id="ARBA00022741"/>
    </source>
</evidence>
<keyword evidence="17 24" id="KW-0472">Membrane</keyword>
<dbReference type="Gene3D" id="3.80.10.10">
    <property type="entry name" value="Ribonuclease Inhibitor"/>
    <property type="match status" value="4"/>
</dbReference>
<evidence type="ECO:0000256" key="10">
    <source>
        <dbReference type="ARBA" id="ARBA00022692"/>
    </source>
</evidence>
<evidence type="ECO:0000256" key="11">
    <source>
        <dbReference type="ARBA" id="ARBA00022729"/>
    </source>
</evidence>
<dbReference type="InterPro" id="IPR008271">
    <property type="entry name" value="Ser/Thr_kinase_AS"/>
</dbReference>
<dbReference type="FunFam" id="3.80.10.10:FF:000383">
    <property type="entry name" value="Leucine-rich repeat receptor protein kinase EMS1"/>
    <property type="match status" value="1"/>
</dbReference>
<keyword evidence="16 24" id="KW-1133">Transmembrane helix</keyword>
<dbReference type="InterPro" id="IPR017441">
    <property type="entry name" value="Protein_kinase_ATP_BS"/>
</dbReference>